<reference evidence="2 3" key="1">
    <citation type="submission" date="2011-04" db="EMBL/GenBank/DDBJ databases">
        <title>The Genome Sequence of Dysgonomonas gadei ATCC BAA-286.</title>
        <authorList>
            <consortium name="The Broad Institute Genome Sequencing Platform"/>
            <person name="Earl A."/>
            <person name="Ward D."/>
            <person name="Feldgarden M."/>
            <person name="Gevers D."/>
            <person name="Pudlo N."/>
            <person name="Martens E."/>
            <person name="Allen-Vercoe E."/>
            <person name="Young S.K."/>
            <person name="Zeng Q."/>
            <person name="Gargeya S."/>
            <person name="Fitzgerald M."/>
            <person name="Haas B."/>
            <person name="Abouelleil A."/>
            <person name="Alvarado L."/>
            <person name="Arachchi H.M."/>
            <person name="Berlin A."/>
            <person name="Brown A."/>
            <person name="Chapman S.B."/>
            <person name="Chen Z."/>
            <person name="Dunbar C."/>
            <person name="Freedman E."/>
            <person name="Gearin G."/>
            <person name="Gellesch M."/>
            <person name="Goldberg J."/>
            <person name="Griggs A."/>
            <person name="Gujja S."/>
            <person name="Heiman D."/>
            <person name="Howarth C."/>
            <person name="Larson L."/>
            <person name="Lui A."/>
            <person name="MacDonald P.J.P."/>
            <person name="Mehta T."/>
            <person name="Montmayeur A."/>
            <person name="Murphy C."/>
            <person name="Neiman D."/>
            <person name="Pearson M."/>
            <person name="Priest M."/>
            <person name="Roberts A."/>
            <person name="Saif S."/>
            <person name="Shea T."/>
            <person name="Shenoy N."/>
            <person name="Sisk P."/>
            <person name="Stolte C."/>
            <person name="Sykes S."/>
            <person name="Yandava C."/>
            <person name="Wortman J."/>
            <person name="Nusbaum C."/>
            <person name="Birren B."/>
        </authorList>
    </citation>
    <scope>NUCLEOTIDE SEQUENCE [LARGE SCALE GENOMIC DNA]</scope>
    <source>
        <strain evidence="2 3">ATCC BAA-286</strain>
    </source>
</reference>
<dbReference type="HOGENOM" id="CLU_2611524_0_0_10"/>
<dbReference type="AlphaFoldDB" id="F5IT61"/>
<protein>
    <submittedName>
        <fullName evidence="2">Uncharacterized protein</fullName>
    </submittedName>
</protein>
<sequence>FCFVLHQGKMNWSEAEIGGAKYKLAGTLKKLNIKIQLLIRIIIYFIYTMIIAASIIKKSSLKYWQPLRSFFRGDLHEE</sequence>
<organism evidence="2 3">
    <name type="scientific">Dysgonomonas gadei ATCC BAA-286</name>
    <dbReference type="NCBI Taxonomy" id="742766"/>
    <lineage>
        <taxon>Bacteria</taxon>
        <taxon>Pseudomonadati</taxon>
        <taxon>Bacteroidota</taxon>
        <taxon>Bacteroidia</taxon>
        <taxon>Bacteroidales</taxon>
        <taxon>Dysgonomonadaceae</taxon>
        <taxon>Dysgonomonas</taxon>
    </lineage>
</organism>
<keyword evidence="1" id="KW-0472">Membrane</keyword>
<keyword evidence="3" id="KW-1185">Reference proteome</keyword>
<feature type="transmembrane region" description="Helical" evidence="1">
    <location>
        <begin position="37"/>
        <end position="56"/>
    </location>
</feature>
<dbReference type="RefSeq" id="WP_006797781.1">
    <property type="nucleotide sequence ID" value="NZ_GL891979.1"/>
</dbReference>
<feature type="non-terminal residue" evidence="2">
    <location>
        <position position="1"/>
    </location>
</feature>
<dbReference type="EMBL" id="ADLV01000005">
    <property type="protein sequence ID" value="EGJ99854.1"/>
    <property type="molecule type" value="Genomic_DNA"/>
</dbReference>
<evidence type="ECO:0000313" key="3">
    <source>
        <dbReference type="Proteomes" id="UP000004913"/>
    </source>
</evidence>
<proteinExistence type="predicted"/>
<keyword evidence="1" id="KW-1133">Transmembrane helix</keyword>
<dbReference type="Proteomes" id="UP000004913">
    <property type="component" value="Unassembled WGS sequence"/>
</dbReference>
<evidence type="ECO:0000256" key="1">
    <source>
        <dbReference type="SAM" id="Phobius"/>
    </source>
</evidence>
<keyword evidence="1" id="KW-0812">Transmembrane</keyword>
<comment type="caution">
    <text evidence="2">The sequence shown here is derived from an EMBL/GenBank/DDBJ whole genome shotgun (WGS) entry which is preliminary data.</text>
</comment>
<evidence type="ECO:0000313" key="2">
    <source>
        <dbReference type="EMBL" id="EGJ99854.1"/>
    </source>
</evidence>
<name>F5IT61_9BACT</name>
<accession>F5IT61</accession>
<gene>
    <name evidence="2" type="ORF">HMPREF9455_00278</name>
</gene>